<evidence type="ECO:0000313" key="1">
    <source>
        <dbReference type="EMBL" id="APC18156.1"/>
    </source>
</evidence>
<dbReference type="GeneID" id="46910835"/>
<accession>A0A1J0EQT0</accession>
<proteinExistence type="predicted"/>
<dbReference type="AlphaFoldDB" id="A0A1J0EQT0"/>
<dbReference type="OrthoDB" id="7016884at2"/>
<reference evidence="2" key="1">
    <citation type="submission" date="2016-10" db="EMBL/GenBank/DDBJ databases">
        <title>Pseudomonas frederiksbergensis ERGS4:02 complete genome.</title>
        <authorList>
            <person name="Kumar R."/>
            <person name="Acharya V."/>
            <person name="Singh D."/>
        </authorList>
    </citation>
    <scope>NUCLEOTIDE SEQUENCE [LARGE SCALE GENOMIC DNA]</scope>
    <source>
        <strain evidence="2">ERGS4:02</strain>
    </source>
</reference>
<name>A0A1J0EQT0_9PSED</name>
<sequence>MITTERLQLSLRVADRAMGHQRAVDDLVEAQRRLDQGYTDFFEEHGRPFDDRRPINPEVEEFLPVIDATRHLYIARCNARQAANTAKRRLKLAVRAVERYDADTTIQEAA</sequence>
<dbReference type="RefSeq" id="WP_071554076.1">
    <property type="nucleotide sequence ID" value="NZ_CP017886.1"/>
</dbReference>
<gene>
    <name evidence="1" type="ORF">BLL42_21405</name>
</gene>
<dbReference type="Proteomes" id="UP000182567">
    <property type="component" value="Chromosome"/>
</dbReference>
<organism evidence="1 2">
    <name type="scientific">Pseudomonas frederiksbergensis</name>
    <dbReference type="NCBI Taxonomy" id="104087"/>
    <lineage>
        <taxon>Bacteria</taxon>
        <taxon>Pseudomonadati</taxon>
        <taxon>Pseudomonadota</taxon>
        <taxon>Gammaproteobacteria</taxon>
        <taxon>Pseudomonadales</taxon>
        <taxon>Pseudomonadaceae</taxon>
        <taxon>Pseudomonas</taxon>
    </lineage>
</organism>
<evidence type="ECO:0000313" key="2">
    <source>
        <dbReference type="Proteomes" id="UP000182567"/>
    </source>
</evidence>
<dbReference type="EMBL" id="CP017886">
    <property type="protein sequence ID" value="APC18156.1"/>
    <property type="molecule type" value="Genomic_DNA"/>
</dbReference>
<protein>
    <submittedName>
        <fullName evidence="1">Uncharacterized protein</fullName>
    </submittedName>
</protein>